<dbReference type="Gene3D" id="2.40.330.10">
    <property type="entry name" value="DNA-binding pseudobarrel domain"/>
    <property type="match status" value="1"/>
</dbReference>
<evidence type="ECO:0000313" key="8">
    <source>
        <dbReference type="Proteomes" id="UP000222542"/>
    </source>
</evidence>
<evidence type="ECO:0000256" key="1">
    <source>
        <dbReference type="ARBA" id="ARBA00004123"/>
    </source>
</evidence>
<dbReference type="PANTHER" id="PTHR31541:SF63">
    <property type="entry name" value="TOSPOVIRUS RESISTANCE PROTEIN A"/>
    <property type="match status" value="1"/>
</dbReference>
<dbReference type="InterPro" id="IPR005508">
    <property type="entry name" value="At2g31720-like"/>
</dbReference>
<dbReference type="InterPro" id="IPR015300">
    <property type="entry name" value="DNA-bd_pseudobarrel_sf"/>
</dbReference>
<dbReference type="Proteomes" id="UP000222542">
    <property type="component" value="Unassembled WGS sequence"/>
</dbReference>
<keyword evidence="2" id="KW-0805">Transcription regulation</keyword>
<keyword evidence="3" id="KW-0238">DNA-binding</keyword>
<dbReference type="Pfam" id="PF03754">
    <property type="entry name" value="At2g31720-like"/>
    <property type="match status" value="1"/>
</dbReference>
<dbReference type="InterPro" id="IPR003340">
    <property type="entry name" value="B3_DNA-bd"/>
</dbReference>
<name>A0A2G2Z0F7_CAPAN</name>
<gene>
    <name evidence="7" type="ORF">T459_18981</name>
</gene>
<reference evidence="7 8" key="2">
    <citation type="journal article" date="2017" name="Genome Biol.">
        <title>New reference genome sequences of hot pepper reveal the massive evolution of plant disease-resistance genes by retroduplication.</title>
        <authorList>
            <person name="Kim S."/>
            <person name="Park J."/>
            <person name="Yeom S.I."/>
            <person name="Kim Y.M."/>
            <person name="Seo E."/>
            <person name="Kim K.T."/>
            <person name="Kim M.S."/>
            <person name="Lee J.M."/>
            <person name="Cheong K."/>
            <person name="Shin H.S."/>
            <person name="Kim S.B."/>
            <person name="Han K."/>
            <person name="Lee J."/>
            <person name="Park M."/>
            <person name="Lee H.A."/>
            <person name="Lee H.Y."/>
            <person name="Lee Y."/>
            <person name="Oh S."/>
            <person name="Lee J.H."/>
            <person name="Choi E."/>
            <person name="Choi E."/>
            <person name="Lee S.E."/>
            <person name="Jeon J."/>
            <person name="Kim H."/>
            <person name="Choi G."/>
            <person name="Song H."/>
            <person name="Lee J."/>
            <person name="Lee S.C."/>
            <person name="Kwon J.K."/>
            <person name="Lee H.Y."/>
            <person name="Koo N."/>
            <person name="Hong Y."/>
            <person name="Kim R.W."/>
            <person name="Kang W.H."/>
            <person name="Huh J.H."/>
            <person name="Kang B.C."/>
            <person name="Yang T.J."/>
            <person name="Lee Y.H."/>
            <person name="Bennetzen J.L."/>
            <person name="Choi D."/>
        </authorList>
    </citation>
    <scope>NUCLEOTIDE SEQUENCE [LARGE SCALE GENOMIC DNA]</scope>
    <source>
        <strain evidence="8">cv. CM334</strain>
    </source>
</reference>
<keyword evidence="8" id="KW-1185">Reference proteome</keyword>
<dbReference type="CDD" id="cd10017">
    <property type="entry name" value="B3_DNA"/>
    <property type="match status" value="1"/>
</dbReference>
<dbReference type="PANTHER" id="PTHR31541">
    <property type="entry name" value="B3 DOMAIN PLANT PROTEIN-RELATED"/>
    <property type="match status" value="1"/>
</dbReference>
<sequence>MTRMDYLLAVSEVSWFKSLIGEEDNLIAEQKAEYCIKKEERITQNIKSVLSSFPEVLDHRQEKSVLDNLIIPRGKRSMPNARPRKVTDQFLCNGDESMIKKAVENNSEEVVKADNGKNIRIKINLGAIANLVVGGKTPIGVSNQEFRFLKNSEKRDDEENRVNTVADHSGNRVSKINYTARFAPLPIKKRLQEVAYNAFGFNNQEFFENRVKASDDRERRVPKINCTANFASLPIKKRPREVSYNALAFNDQELVKKPEAKRKKKRNIAVRAAEALPVVIINRELRTNFKDKITNIGGSLESVKLVIEKKLFDTDVRSAEGRLSIPQTQIINKFLKPEEEELLNMRNGTRVCGMNVTLIKPSLLEGVINLKKWTMNKAKGNASASYVLTTYWNEVVDDNGLKIGMKVQLWAFRKDEKLCFALVKVLTTSEVDFKIIQPLSDSSDIMAEHDKVVVQLEGIGLYMVTYAECLTFGEGVPYIDFDLDLLGTRYASILWDYDSRKEKEKAQSDDEAPMRHPRKIGIPEDTEVHEI</sequence>
<feature type="region of interest" description="Disordered" evidence="6">
    <location>
        <begin position="502"/>
        <end position="531"/>
    </location>
</feature>
<keyword evidence="4" id="KW-0804">Transcription</keyword>
<evidence type="ECO:0000256" key="5">
    <source>
        <dbReference type="ARBA" id="ARBA00023242"/>
    </source>
</evidence>
<dbReference type="OMA" id="ANKMCEM"/>
<evidence type="ECO:0000256" key="2">
    <source>
        <dbReference type="ARBA" id="ARBA00023015"/>
    </source>
</evidence>
<evidence type="ECO:0000256" key="4">
    <source>
        <dbReference type="ARBA" id="ARBA00023163"/>
    </source>
</evidence>
<accession>A0A2G2Z0F7</accession>
<dbReference type="Gramene" id="PHT75459">
    <property type="protein sequence ID" value="PHT75459"/>
    <property type="gene ID" value="T459_18981"/>
</dbReference>
<evidence type="ECO:0008006" key="9">
    <source>
        <dbReference type="Google" id="ProtNLM"/>
    </source>
</evidence>
<reference evidence="7 8" key="1">
    <citation type="journal article" date="2014" name="Nat. Genet.">
        <title>Genome sequence of the hot pepper provides insights into the evolution of pungency in Capsicum species.</title>
        <authorList>
            <person name="Kim S."/>
            <person name="Park M."/>
            <person name="Yeom S.I."/>
            <person name="Kim Y.M."/>
            <person name="Lee J.M."/>
            <person name="Lee H.A."/>
            <person name="Seo E."/>
            <person name="Choi J."/>
            <person name="Cheong K."/>
            <person name="Kim K.T."/>
            <person name="Jung K."/>
            <person name="Lee G.W."/>
            <person name="Oh S.K."/>
            <person name="Bae C."/>
            <person name="Kim S.B."/>
            <person name="Lee H.Y."/>
            <person name="Kim S.Y."/>
            <person name="Kim M.S."/>
            <person name="Kang B.C."/>
            <person name="Jo Y.D."/>
            <person name="Yang H.B."/>
            <person name="Jeong H.J."/>
            <person name="Kang W.H."/>
            <person name="Kwon J.K."/>
            <person name="Shin C."/>
            <person name="Lim J.Y."/>
            <person name="Park J.H."/>
            <person name="Huh J.H."/>
            <person name="Kim J.S."/>
            <person name="Kim B.D."/>
            <person name="Cohen O."/>
            <person name="Paran I."/>
            <person name="Suh M.C."/>
            <person name="Lee S.B."/>
            <person name="Kim Y.K."/>
            <person name="Shin Y."/>
            <person name="Noh S.J."/>
            <person name="Park J."/>
            <person name="Seo Y.S."/>
            <person name="Kwon S.Y."/>
            <person name="Kim H.A."/>
            <person name="Park J.M."/>
            <person name="Kim H.J."/>
            <person name="Choi S.B."/>
            <person name="Bosland P.W."/>
            <person name="Reeves G."/>
            <person name="Jo S.H."/>
            <person name="Lee B.W."/>
            <person name="Cho H.T."/>
            <person name="Choi H.S."/>
            <person name="Lee M.S."/>
            <person name="Yu Y."/>
            <person name="Do Choi Y."/>
            <person name="Park B.S."/>
            <person name="van Deynze A."/>
            <person name="Ashrafi H."/>
            <person name="Hill T."/>
            <person name="Kim W.T."/>
            <person name="Pai H.S."/>
            <person name="Ahn H.K."/>
            <person name="Yeam I."/>
            <person name="Giovannoni J.J."/>
            <person name="Rose J.K."/>
            <person name="Sorensen I."/>
            <person name="Lee S.J."/>
            <person name="Kim R.W."/>
            <person name="Choi I.Y."/>
            <person name="Choi B.S."/>
            <person name="Lim J.S."/>
            <person name="Lee Y.H."/>
            <person name="Choi D."/>
        </authorList>
    </citation>
    <scope>NUCLEOTIDE SEQUENCE [LARGE SCALE GENOMIC DNA]</scope>
    <source>
        <strain evidence="8">cv. CM334</strain>
    </source>
</reference>
<keyword evidence="5" id="KW-0539">Nucleus</keyword>
<evidence type="ECO:0000313" key="7">
    <source>
        <dbReference type="EMBL" id="PHT75459.1"/>
    </source>
</evidence>
<dbReference type="GO" id="GO:0003677">
    <property type="term" value="F:DNA binding"/>
    <property type="evidence" value="ECO:0007669"/>
    <property type="project" value="UniProtKB-KW"/>
</dbReference>
<evidence type="ECO:0000256" key="6">
    <source>
        <dbReference type="SAM" id="MobiDB-lite"/>
    </source>
</evidence>
<proteinExistence type="predicted"/>
<dbReference type="GO" id="GO:0005634">
    <property type="term" value="C:nucleus"/>
    <property type="evidence" value="ECO:0007669"/>
    <property type="project" value="UniProtKB-SubCell"/>
</dbReference>
<dbReference type="AlphaFoldDB" id="A0A2G2Z0F7"/>
<organism evidence="7 8">
    <name type="scientific">Capsicum annuum</name>
    <name type="common">Capsicum pepper</name>
    <dbReference type="NCBI Taxonomy" id="4072"/>
    <lineage>
        <taxon>Eukaryota</taxon>
        <taxon>Viridiplantae</taxon>
        <taxon>Streptophyta</taxon>
        <taxon>Embryophyta</taxon>
        <taxon>Tracheophyta</taxon>
        <taxon>Spermatophyta</taxon>
        <taxon>Magnoliopsida</taxon>
        <taxon>eudicotyledons</taxon>
        <taxon>Gunneridae</taxon>
        <taxon>Pentapetalae</taxon>
        <taxon>asterids</taxon>
        <taxon>lamiids</taxon>
        <taxon>Solanales</taxon>
        <taxon>Solanaceae</taxon>
        <taxon>Solanoideae</taxon>
        <taxon>Capsiceae</taxon>
        <taxon>Capsicum</taxon>
    </lineage>
</organism>
<comment type="caution">
    <text evidence="7">The sequence shown here is derived from an EMBL/GenBank/DDBJ whole genome shotgun (WGS) entry which is preliminary data.</text>
</comment>
<protein>
    <recommendedName>
        <fullName evidence="9">B3 domain-containing protein</fullName>
    </recommendedName>
</protein>
<comment type="subcellular location">
    <subcellularLocation>
        <location evidence="1">Nucleus</location>
    </subcellularLocation>
</comment>
<feature type="compositionally biased region" description="Basic and acidic residues" evidence="6">
    <location>
        <begin position="502"/>
        <end position="514"/>
    </location>
</feature>
<evidence type="ECO:0000256" key="3">
    <source>
        <dbReference type="ARBA" id="ARBA00023125"/>
    </source>
</evidence>
<dbReference type="EMBL" id="AYRZ02000007">
    <property type="protein sequence ID" value="PHT75459.1"/>
    <property type="molecule type" value="Genomic_DNA"/>
</dbReference>
<dbReference type="SUPFAM" id="SSF101936">
    <property type="entry name" value="DNA-binding pseudobarrel domain"/>
    <property type="match status" value="1"/>
</dbReference>